<gene>
    <name evidence="1" type="ORF">GBAR_LOCUS22662</name>
</gene>
<sequence length="119" mass="13191">MLKLLGGGGGNGVGKTRWQGKSFQIEQYNVTVEDILAEALVKWYSRLPQYAHPHQQENFENQPEPLSGALVARKALSDSPHSVTYLASSILKISPDVYEVLILLELYTGQNIYISNGVM</sequence>
<accession>A0AA35T3G1</accession>
<evidence type="ECO:0000313" key="2">
    <source>
        <dbReference type="Proteomes" id="UP001174909"/>
    </source>
</evidence>
<dbReference type="Proteomes" id="UP001174909">
    <property type="component" value="Unassembled WGS sequence"/>
</dbReference>
<dbReference type="AlphaFoldDB" id="A0AA35T3G1"/>
<comment type="caution">
    <text evidence="1">The sequence shown here is derived from an EMBL/GenBank/DDBJ whole genome shotgun (WGS) entry which is preliminary data.</text>
</comment>
<proteinExistence type="predicted"/>
<evidence type="ECO:0000313" key="1">
    <source>
        <dbReference type="EMBL" id="CAI8040753.1"/>
    </source>
</evidence>
<reference evidence="1" key="1">
    <citation type="submission" date="2023-03" db="EMBL/GenBank/DDBJ databases">
        <authorList>
            <person name="Steffen K."/>
            <person name="Cardenas P."/>
        </authorList>
    </citation>
    <scope>NUCLEOTIDE SEQUENCE</scope>
</reference>
<organism evidence="1 2">
    <name type="scientific">Geodia barretti</name>
    <name type="common">Barrett's horny sponge</name>
    <dbReference type="NCBI Taxonomy" id="519541"/>
    <lineage>
        <taxon>Eukaryota</taxon>
        <taxon>Metazoa</taxon>
        <taxon>Porifera</taxon>
        <taxon>Demospongiae</taxon>
        <taxon>Heteroscleromorpha</taxon>
        <taxon>Tetractinellida</taxon>
        <taxon>Astrophorina</taxon>
        <taxon>Geodiidae</taxon>
        <taxon>Geodia</taxon>
    </lineage>
</organism>
<keyword evidence="2" id="KW-1185">Reference proteome</keyword>
<name>A0AA35T3G1_GEOBA</name>
<protein>
    <submittedName>
        <fullName evidence="1">Uncharacterized protein</fullName>
    </submittedName>
</protein>
<dbReference type="EMBL" id="CASHTH010003129">
    <property type="protein sequence ID" value="CAI8040753.1"/>
    <property type="molecule type" value="Genomic_DNA"/>
</dbReference>